<feature type="region of interest" description="Disordered" evidence="3">
    <location>
        <begin position="240"/>
        <end position="260"/>
    </location>
</feature>
<name>M0A3T0_9EURY</name>
<dbReference type="Proteomes" id="UP000011519">
    <property type="component" value="Unassembled WGS sequence"/>
</dbReference>
<dbReference type="Pfam" id="PF24281">
    <property type="entry name" value="HVO_2928_N"/>
    <property type="match status" value="1"/>
</dbReference>
<comment type="caution">
    <text evidence="6">The sequence shown here is derived from an EMBL/GenBank/DDBJ whole genome shotgun (WGS) entry which is preliminary data.</text>
</comment>
<dbReference type="OrthoDB" id="198846at2157"/>
<keyword evidence="7" id="KW-1185">Reference proteome</keyword>
<evidence type="ECO:0000259" key="5">
    <source>
        <dbReference type="Pfam" id="PF24281"/>
    </source>
</evidence>
<evidence type="ECO:0000256" key="3">
    <source>
        <dbReference type="SAM" id="MobiDB-lite"/>
    </source>
</evidence>
<evidence type="ECO:0000313" key="7">
    <source>
        <dbReference type="Proteomes" id="UP000011519"/>
    </source>
</evidence>
<dbReference type="InterPro" id="IPR013324">
    <property type="entry name" value="RNA_pol_sigma_r3/r4-like"/>
</dbReference>
<dbReference type="EMBL" id="AOIM01000019">
    <property type="protein sequence ID" value="ELY92522.1"/>
    <property type="molecule type" value="Genomic_DNA"/>
</dbReference>
<evidence type="ECO:0000256" key="2">
    <source>
        <dbReference type="ARBA" id="ARBA00023163"/>
    </source>
</evidence>
<dbReference type="InterPro" id="IPR036388">
    <property type="entry name" value="WH-like_DNA-bd_sf"/>
</dbReference>
<dbReference type="SUPFAM" id="SSF88659">
    <property type="entry name" value="Sigma3 and sigma4 domains of RNA polymerase sigma factors"/>
    <property type="match status" value="1"/>
</dbReference>
<keyword evidence="2" id="KW-0804">Transcription</keyword>
<dbReference type="InterPro" id="IPR007050">
    <property type="entry name" value="HTH_bacterioopsin"/>
</dbReference>
<organism evidence="6 7">
    <name type="scientific">Natrialba hulunbeirensis JCM 10989</name>
    <dbReference type="NCBI Taxonomy" id="1227493"/>
    <lineage>
        <taxon>Archaea</taxon>
        <taxon>Methanobacteriati</taxon>
        <taxon>Methanobacteriota</taxon>
        <taxon>Stenosarchaea group</taxon>
        <taxon>Halobacteria</taxon>
        <taxon>Halobacteriales</taxon>
        <taxon>Natrialbaceae</taxon>
        <taxon>Natrialba</taxon>
    </lineage>
</organism>
<evidence type="ECO:0000259" key="4">
    <source>
        <dbReference type="Pfam" id="PF04967"/>
    </source>
</evidence>
<keyword evidence="1" id="KW-0805">Transcription regulation</keyword>
<evidence type="ECO:0000256" key="1">
    <source>
        <dbReference type="ARBA" id="ARBA00023015"/>
    </source>
</evidence>
<dbReference type="Pfam" id="PF04967">
    <property type="entry name" value="HTH_10"/>
    <property type="match status" value="1"/>
</dbReference>
<feature type="domain" description="HTH bat-type" evidence="4">
    <location>
        <begin position="180"/>
        <end position="232"/>
    </location>
</feature>
<feature type="domain" description="HVO-2928 N-terminal" evidence="5">
    <location>
        <begin position="3"/>
        <end position="170"/>
    </location>
</feature>
<dbReference type="Gene3D" id="1.10.10.10">
    <property type="entry name" value="Winged helix-like DNA-binding domain superfamily/Winged helix DNA-binding domain"/>
    <property type="match status" value="1"/>
</dbReference>
<dbReference type="AlphaFoldDB" id="M0A3T0"/>
<sequence>MQEFAFTVTYTDGVDDLMDVFINNPGLYSRTVSCHATEDTMWRVDEVTGPQDTLEAYDQRISNLSRCSNLRGMGGCQIDWEHEVLSKQPTSRVIYSQQSEGSGCRSIPYLVATHLGDGALCRAEQYGRTYRWRILVDTAASLSPVHEELRANLRDGLELTVERVDQSPEWSERHIPRSELSPEQREALELAAAYGYYSSPRQLSLQEIAEAEEMPVSTLQYRLTRAEAKLVTTFLSETPGHGRMSRGVQAGSEVRCGNEK</sequence>
<accession>M0A3T0</accession>
<dbReference type="RefSeq" id="WP_006652791.1">
    <property type="nucleotide sequence ID" value="NZ_AOIM01000019.1"/>
</dbReference>
<dbReference type="InterPro" id="IPR056529">
    <property type="entry name" value="HVO_2928_N"/>
</dbReference>
<protein>
    <submittedName>
        <fullName evidence="6">Bacterio-opsin activator HTH domain-containing protein</fullName>
    </submittedName>
</protein>
<gene>
    <name evidence="6" type="ORF">C483_07864</name>
</gene>
<proteinExistence type="predicted"/>
<reference evidence="6 7" key="1">
    <citation type="journal article" date="2014" name="PLoS Genet.">
        <title>Phylogenetically driven sequencing of extremely halophilic archaea reveals strategies for static and dynamic osmo-response.</title>
        <authorList>
            <person name="Becker E.A."/>
            <person name="Seitzer P.M."/>
            <person name="Tritt A."/>
            <person name="Larsen D."/>
            <person name="Krusor M."/>
            <person name="Yao A.I."/>
            <person name="Wu D."/>
            <person name="Madern D."/>
            <person name="Eisen J.A."/>
            <person name="Darling A.E."/>
            <person name="Facciotti M.T."/>
        </authorList>
    </citation>
    <scope>NUCLEOTIDE SEQUENCE [LARGE SCALE GENOMIC DNA]</scope>
    <source>
        <strain evidence="6 7">JCM 10989</strain>
    </source>
</reference>
<evidence type="ECO:0000313" key="6">
    <source>
        <dbReference type="EMBL" id="ELY92522.1"/>
    </source>
</evidence>